<dbReference type="PANTHER" id="PTHR32309:SF13">
    <property type="entry name" value="FERRIC ENTEROBACTIN TRANSPORT PROTEIN FEPE"/>
    <property type="match status" value="1"/>
</dbReference>
<evidence type="ECO:0000313" key="12">
    <source>
        <dbReference type="EMBL" id="NOU59290.1"/>
    </source>
</evidence>
<protein>
    <recommendedName>
        <fullName evidence="2">non-specific protein-tyrosine kinase</fullName>
        <ecNumber evidence="2">2.7.10.2</ecNumber>
    </recommendedName>
</protein>
<keyword evidence="9" id="KW-0812">Transmembrane</keyword>
<evidence type="ECO:0000256" key="7">
    <source>
        <dbReference type="ARBA" id="ARBA00023137"/>
    </source>
</evidence>
<dbReference type="Gene3D" id="3.40.50.300">
    <property type="entry name" value="P-loop containing nucleotide triphosphate hydrolases"/>
    <property type="match status" value="1"/>
</dbReference>
<keyword evidence="9" id="KW-0472">Membrane</keyword>
<dbReference type="InterPro" id="IPR050445">
    <property type="entry name" value="Bact_polysacc_biosynth/exp"/>
</dbReference>
<dbReference type="NCBIfam" id="TIGR01007">
    <property type="entry name" value="eps_fam"/>
    <property type="match status" value="1"/>
</dbReference>
<keyword evidence="3 12" id="KW-0808">Transferase</keyword>
<keyword evidence="7" id="KW-0829">Tyrosine-protein kinase</keyword>
<dbReference type="Pfam" id="PF13807">
    <property type="entry name" value="GNVR"/>
    <property type="match status" value="1"/>
</dbReference>
<dbReference type="RefSeq" id="WP_171594568.1">
    <property type="nucleotide sequence ID" value="NZ_RZNH01000006.1"/>
</dbReference>
<keyword evidence="5" id="KW-0418">Kinase</keyword>
<organism evidence="12 13">
    <name type="scientific">Marinifilum caeruleilacunae</name>
    <dbReference type="NCBI Taxonomy" id="2499076"/>
    <lineage>
        <taxon>Bacteria</taxon>
        <taxon>Pseudomonadati</taxon>
        <taxon>Bacteroidota</taxon>
        <taxon>Bacteroidia</taxon>
        <taxon>Marinilabiliales</taxon>
        <taxon>Marinifilaceae</taxon>
    </lineage>
</organism>
<accession>A0ABX1WT50</accession>
<evidence type="ECO:0000256" key="5">
    <source>
        <dbReference type="ARBA" id="ARBA00022777"/>
    </source>
</evidence>
<name>A0ABX1WT50_9BACT</name>
<evidence type="ECO:0000313" key="13">
    <source>
        <dbReference type="Proteomes" id="UP000732105"/>
    </source>
</evidence>
<reference evidence="12 13" key="1">
    <citation type="submission" date="2018-12" db="EMBL/GenBank/DDBJ databases">
        <title>Marinifilum JC070 sp. nov., a marine bacterium isolated from Yongle Blue Hole in the South China Sea.</title>
        <authorList>
            <person name="Fu T."/>
        </authorList>
    </citation>
    <scope>NUCLEOTIDE SEQUENCE [LARGE SCALE GENOMIC DNA]</scope>
    <source>
        <strain evidence="12 13">JC070</strain>
    </source>
</reference>
<gene>
    <name evidence="12" type="ORF">ELS83_05625</name>
</gene>
<dbReference type="InterPro" id="IPR005702">
    <property type="entry name" value="Wzc-like_C"/>
</dbReference>
<keyword evidence="6" id="KW-0067">ATP-binding</keyword>
<sequence length="792" mass="90746">MKYVDEVMDYFDNKDSPDVKDFLYRILSKWKIFVICGGLGICLAYLVSKYSTPVYMMRSSLLVHVDPDETSAKQMFEGYQLRDKANIQNHVEILKSFTINRKAMEGLEWNQSWYKKTLFVDKGLYRNEPFEVIQHDGTNLTGIPVFIRQIDSHTYKIKVDGETEFNGEEVKINFEKEGFFNQAFKNKYFNFTLKTKQAKVNQEANFYFVFNDLDKLTLKYMESMVITVAEKKAELIHLRIDDSEPARGVDFLNELNWEYLQFRLIEKNKKSENTVRFIDSRLEGIVDSLQLAGQSFTNFRSRNRIVDLGQEASVVVAKMEELESQLSQAEISLEYYKNLLKNLDDANQMKQVVAPSVAGITDPTLDALVTKLTDLYGKREVLSYSVQAKNPSLVILNKEIDVIRQSLDENLKSMVANSQIEVASLSERMTKVRDQLARMPKNEQKFNNMKRNFDLNNELYTFLLKKRAEAAIAKASNVSDAQIIDPARLATIIKIKPKLAINLLIGMLLGLGFPFLIIILQEFFNDNIQSREELVKKTKLPILGTIAHNRYANNLPVFHQPRSAISESFRSLRTNLNYVLPDQQTRIIGVHSTIPAEGKSFATVNLASIVAMNNKKVLLIGADMRKPKIEKMFDLENKVGLSTYLIRYNKWQEVVQNTHIKNLYCVTSGPVPPNPAELLENGRLEMFLNAIRGKFDYVFIDNAPISMVTDGFITGKLADANLFVLRQGYSHKEQINFVNQIAERGTLHNVSLVLNDVNTNGTYSNYANGDGYYYEEPTPGIVRRLWEKVSNN</sequence>
<feature type="transmembrane region" description="Helical" evidence="9">
    <location>
        <begin position="499"/>
        <end position="520"/>
    </location>
</feature>
<evidence type="ECO:0000256" key="6">
    <source>
        <dbReference type="ARBA" id="ARBA00022840"/>
    </source>
</evidence>
<evidence type="ECO:0000256" key="8">
    <source>
        <dbReference type="ARBA" id="ARBA00051245"/>
    </source>
</evidence>
<comment type="similarity">
    <text evidence="1">Belongs to the CpsD/CapB family.</text>
</comment>
<dbReference type="InterPro" id="IPR032807">
    <property type="entry name" value="GNVR"/>
</dbReference>
<dbReference type="CDD" id="cd05387">
    <property type="entry name" value="BY-kinase"/>
    <property type="match status" value="1"/>
</dbReference>
<dbReference type="Pfam" id="PF13614">
    <property type="entry name" value="AAA_31"/>
    <property type="match status" value="1"/>
</dbReference>
<dbReference type="EC" id="2.7.10.2" evidence="2"/>
<comment type="catalytic activity">
    <reaction evidence="8">
        <text>L-tyrosyl-[protein] + ATP = O-phospho-L-tyrosyl-[protein] + ADP + H(+)</text>
        <dbReference type="Rhea" id="RHEA:10596"/>
        <dbReference type="Rhea" id="RHEA-COMP:10136"/>
        <dbReference type="Rhea" id="RHEA-COMP:20101"/>
        <dbReference type="ChEBI" id="CHEBI:15378"/>
        <dbReference type="ChEBI" id="CHEBI:30616"/>
        <dbReference type="ChEBI" id="CHEBI:46858"/>
        <dbReference type="ChEBI" id="CHEBI:61978"/>
        <dbReference type="ChEBI" id="CHEBI:456216"/>
        <dbReference type="EC" id="2.7.10.2"/>
    </reaction>
</comment>
<keyword evidence="9" id="KW-1133">Transmembrane helix</keyword>
<evidence type="ECO:0000256" key="2">
    <source>
        <dbReference type="ARBA" id="ARBA00011903"/>
    </source>
</evidence>
<proteinExistence type="inferred from homology"/>
<keyword evidence="13" id="KW-1185">Reference proteome</keyword>
<dbReference type="PANTHER" id="PTHR32309">
    <property type="entry name" value="TYROSINE-PROTEIN KINASE"/>
    <property type="match status" value="1"/>
</dbReference>
<feature type="domain" description="AAA" evidence="10">
    <location>
        <begin position="596"/>
        <end position="705"/>
    </location>
</feature>
<dbReference type="GO" id="GO:0004715">
    <property type="term" value="F:non-membrane spanning protein tyrosine kinase activity"/>
    <property type="evidence" value="ECO:0007669"/>
    <property type="project" value="UniProtKB-EC"/>
</dbReference>
<evidence type="ECO:0000256" key="1">
    <source>
        <dbReference type="ARBA" id="ARBA00007316"/>
    </source>
</evidence>
<feature type="transmembrane region" description="Helical" evidence="9">
    <location>
        <begin position="30"/>
        <end position="48"/>
    </location>
</feature>
<feature type="domain" description="Tyrosine-protein kinase G-rich" evidence="11">
    <location>
        <begin position="443"/>
        <end position="522"/>
    </location>
</feature>
<evidence type="ECO:0000256" key="4">
    <source>
        <dbReference type="ARBA" id="ARBA00022741"/>
    </source>
</evidence>
<dbReference type="SUPFAM" id="SSF52540">
    <property type="entry name" value="P-loop containing nucleoside triphosphate hydrolases"/>
    <property type="match status" value="1"/>
</dbReference>
<dbReference type="EMBL" id="RZNH01000006">
    <property type="protein sequence ID" value="NOU59290.1"/>
    <property type="molecule type" value="Genomic_DNA"/>
</dbReference>
<dbReference type="Proteomes" id="UP000732105">
    <property type="component" value="Unassembled WGS sequence"/>
</dbReference>
<dbReference type="InterPro" id="IPR025669">
    <property type="entry name" value="AAA_dom"/>
</dbReference>
<evidence type="ECO:0000259" key="11">
    <source>
        <dbReference type="Pfam" id="PF13807"/>
    </source>
</evidence>
<dbReference type="InterPro" id="IPR027417">
    <property type="entry name" value="P-loop_NTPase"/>
</dbReference>
<evidence type="ECO:0000256" key="9">
    <source>
        <dbReference type="SAM" id="Phobius"/>
    </source>
</evidence>
<keyword evidence="4" id="KW-0547">Nucleotide-binding</keyword>
<evidence type="ECO:0000256" key="3">
    <source>
        <dbReference type="ARBA" id="ARBA00022679"/>
    </source>
</evidence>
<evidence type="ECO:0000259" key="10">
    <source>
        <dbReference type="Pfam" id="PF13614"/>
    </source>
</evidence>
<comment type="caution">
    <text evidence="12">The sequence shown here is derived from an EMBL/GenBank/DDBJ whole genome shotgun (WGS) entry which is preliminary data.</text>
</comment>